<protein>
    <submittedName>
        <fullName evidence="1">Leucine-rich repeat domain-containing protein</fullName>
    </submittedName>
</protein>
<dbReference type="Pfam" id="PF13306">
    <property type="entry name" value="LRR_5"/>
    <property type="match status" value="1"/>
</dbReference>
<evidence type="ECO:0000313" key="2">
    <source>
        <dbReference type="Proteomes" id="UP000283341"/>
    </source>
</evidence>
<dbReference type="GO" id="GO:0005975">
    <property type="term" value="P:carbohydrate metabolic process"/>
    <property type="evidence" value="ECO:0007669"/>
    <property type="project" value="UniProtKB-ARBA"/>
</dbReference>
<dbReference type="Gene3D" id="3.80.10.10">
    <property type="entry name" value="Ribonuclease Inhibitor"/>
    <property type="match status" value="1"/>
</dbReference>
<dbReference type="SUPFAM" id="SSF49899">
    <property type="entry name" value="Concanavalin A-like lectins/glucanases"/>
    <property type="match status" value="1"/>
</dbReference>
<proteinExistence type="predicted"/>
<sequence>MSCLLEEDIDTLIEEDEDAIMEIAPAEASGDLTLGGLLNVVPAADSVDDQEDYVIVKLKGAAEWTLLPVSSIGGGGTGVQRNVLIQNDLDSRNISASKGESCLLKFTFISQERYGIGDDYENTGERGLCQISIKNAVNAEFTVVKQMYIQSGYSNTVDVGEFLSSGSNQIMIKVTGEITEMTTAAFVYTVQLTSLSIAADNFRWWTAFTGDNITVPLNIGGNISKTLYVAITGPGYNKSYDVALGTAVYTETSYNYQLVHPGKSGVYKVSMYVANSDGSIRTRTISYNIICAVTGDAIKLIAIDNILEKATNWSENALFDYAMYDSNNAITAAQFTVKKDGSHVYSSLDDRIATSSKHTFSLPLEIETIDNADFDIIVGVTDGSGGAELTASMTIPVNNSLGFSSVAGAVFYMNPRTRSNNQSNYQSVVNEMTGETIPATWQGMNWGNDGWTSDADTNNVLRVMASARVDIGYKVFAKESARIGKTVEVDYKVDNVTDFNHPVIRMSSDGDSFVGLRVFPDNVVMFTNGLKDKDKQGINLFEGKRLRLTLVIMPDAYGNPDFNLCIVYVNGVKNREFTYKNNDYFAQNSDIIIGSDYADVDVYGVRAYDSALTSEAVLRNYINWLTDNSEKTRVQESNDVMDGNGSEIDFENVKDQFNVFVFDNAYPSLANPNKMKGILEVFFADHPEWNVAISNVEAKGQGTSSMRYWRWNVRYTLDKKLSIVTAADGSTSSGGWAMTPALAKATKITAKKNFASSMHSHKVGSVNSVDDLYRAMGYLNEAMQTEKYANARVAVYQLPFVAFEKSINDEGKEVYTFRGLYTMGPDKGDKNTFGHDTDIFPGLISIEGADNSPLCALFRVPWSSRMQYNEEEEAFQYNGANSWDFGAGEITNISKWIPAYNIAYQCSNRLKPFNGTLAELNAQVATYRNEPYEFWIAKAGDPNLYNVYYYEASEGRFIASDIGNGTINLKTQLSTYLADNLSPFTADQLNELFINARIQKFRAEAPQYWDIDDAILHRNWVEFHAGTDNRAKNTYPYCFGNAGSKWKWRYDDLDTIFDTDNQGQAKKGYYVEFHDTYDTGGSVWNGETSNFWNLLDLAFPDEIITGMRKMMTKMEELSGVKSGTDFDKLYAYFKKYYFDQAQEYFPQNLYNADAKFTYEGSKIAYDKAEYTNDTDPITQSLGDHYAAEQRWITKRILYMMSKYSYGLFSADGTDNITVRAAGNTIVYKLTPAMDMYPAIANGTSIIRGSRTKAGEVCEMLIELSGSGDQQNTIQGASYLQDIGDWHDKNVTGSMIIQGRMLRDIRLGSKTGTIIISITSLTIANCVSLQNLDLSRISTLTGTLNLLTCTHLKKVYAGGTSLTQLVLPKGGGLEVIEYSEFNQYITLQNYPLLTTDGVLMDYCKEKVTDFLVENCPLLKTMKLLSDIIEAQQLQGTEHVLKHIRAVGFDENYYTYETIDLLAVLANGTYEGLDSSGLAGDEQLPVLDGRVTVHSKYYQDSVDALRAVFNRLELILDGESAIRFKDTEVLKVLVANAGMGDMLSRTDLAGLTSIGTWFKGNTLVRRFDELEYCTGLTKIADEAFSGCVSLRKVTLPAGLKTIGQNTFTRTYIECMVVPEGVTEVEKNFLHMYNVNTQSNTTQVRLIDLPSTLTVLGDAPNYNGSPSSRLNLICRATVPPTFSGFWGYTGGTPGAIYVPDGSVDAYKTATGWSGKASYIQPLGGYAKNLRSLSVSMTTGGKGTSAKFAAEYTPSDTVQTFVDWTVVNQTPGMEAVVDETGILTYKASGTVTVRCVSIYDESVSAETTVELVYTADAGFVLPDGIYTPAGAFSFDTGIVPSLDLKIEITVSPAADSFDVLGSRTSSADTARLFLYWGNGMMNAAIGNAVTGNKSVTLSASKDIPSVITFDKDTLTVTDKASGTVKLSAAIGATAVTASSRSIHILKFNTPESGRKDFSGYFFGARIWKDGTLVASYAPCLNLDGTYGVYDSVSGNVLLNTGSGNGVTTA</sequence>
<organism evidence="1 2">
    <name type="scientific">Bacteroides cellulosilyticus</name>
    <dbReference type="NCBI Taxonomy" id="246787"/>
    <lineage>
        <taxon>Bacteria</taxon>
        <taxon>Pseudomonadati</taxon>
        <taxon>Bacteroidota</taxon>
        <taxon>Bacteroidia</taxon>
        <taxon>Bacteroidales</taxon>
        <taxon>Bacteroidaceae</taxon>
        <taxon>Bacteroides</taxon>
    </lineage>
</organism>
<name>A0A412IA78_9BACE</name>
<dbReference type="InterPro" id="IPR032675">
    <property type="entry name" value="LRR_dom_sf"/>
</dbReference>
<dbReference type="EMBL" id="QRVJ01000027">
    <property type="protein sequence ID" value="RGS33724.1"/>
    <property type="molecule type" value="Genomic_DNA"/>
</dbReference>
<accession>A0A412IA78</accession>
<comment type="caution">
    <text evidence="1">The sequence shown here is derived from an EMBL/GenBank/DDBJ whole genome shotgun (WGS) entry which is preliminary data.</text>
</comment>
<dbReference type="InterPro" id="IPR013320">
    <property type="entry name" value="ConA-like_dom_sf"/>
</dbReference>
<dbReference type="Gene3D" id="2.60.40.1080">
    <property type="match status" value="1"/>
</dbReference>
<dbReference type="Proteomes" id="UP000283341">
    <property type="component" value="Unassembled WGS sequence"/>
</dbReference>
<reference evidence="1 2" key="1">
    <citation type="submission" date="2018-08" db="EMBL/GenBank/DDBJ databases">
        <title>A genome reference for cultivated species of the human gut microbiota.</title>
        <authorList>
            <person name="Zou Y."/>
            <person name="Xue W."/>
            <person name="Luo G."/>
        </authorList>
    </citation>
    <scope>NUCLEOTIDE SEQUENCE [LARGE SCALE GENOMIC DNA]</scope>
    <source>
        <strain evidence="1 2">AF22-3AC</strain>
    </source>
</reference>
<dbReference type="InterPro" id="IPR026906">
    <property type="entry name" value="LRR_5"/>
</dbReference>
<evidence type="ECO:0000313" key="1">
    <source>
        <dbReference type="EMBL" id="RGS33724.1"/>
    </source>
</evidence>
<dbReference type="GO" id="GO:0004553">
    <property type="term" value="F:hydrolase activity, hydrolyzing O-glycosyl compounds"/>
    <property type="evidence" value="ECO:0007669"/>
    <property type="project" value="UniProtKB-ARBA"/>
</dbReference>
<gene>
    <name evidence="1" type="ORF">DWX97_20995</name>
</gene>